<proteinExistence type="predicted"/>
<feature type="region of interest" description="Disordered" evidence="11">
    <location>
        <begin position="1"/>
        <end position="26"/>
    </location>
</feature>
<dbReference type="Gene3D" id="3.30.565.10">
    <property type="entry name" value="Histidine kinase-like ATPase, C-terminal domain"/>
    <property type="match status" value="1"/>
</dbReference>
<evidence type="ECO:0000256" key="1">
    <source>
        <dbReference type="ARBA" id="ARBA00000085"/>
    </source>
</evidence>
<evidence type="ECO:0000256" key="11">
    <source>
        <dbReference type="SAM" id="MobiDB-lite"/>
    </source>
</evidence>
<dbReference type="InterPro" id="IPR036890">
    <property type="entry name" value="HATPase_C_sf"/>
</dbReference>
<keyword evidence="4" id="KW-0597">Phosphoprotein</keyword>
<evidence type="ECO:0000256" key="10">
    <source>
        <dbReference type="ARBA" id="ARBA00023136"/>
    </source>
</evidence>
<keyword evidence="8" id="KW-1133">Transmembrane helix</keyword>
<evidence type="ECO:0000256" key="3">
    <source>
        <dbReference type="ARBA" id="ARBA00012438"/>
    </source>
</evidence>
<protein>
    <recommendedName>
        <fullName evidence="3">histidine kinase</fullName>
        <ecNumber evidence="3">2.7.13.3</ecNumber>
    </recommendedName>
</protein>
<dbReference type="SMART" id="SM00387">
    <property type="entry name" value="HATPase_c"/>
    <property type="match status" value="1"/>
</dbReference>
<dbReference type="InterPro" id="IPR036097">
    <property type="entry name" value="HisK_dim/P_sf"/>
</dbReference>
<dbReference type="SUPFAM" id="SSF47384">
    <property type="entry name" value="Homodimeric domain of signal transducing histidine kinase"/>
    <property type="match status" value="1"/>
</dbReference>
<feature type="compositionally biased region" description="Polar residues" evidence="11">
    <location>
        <begin position="1"/>
        <end position="12"/>
    </location>
</feature>
<dbReference type="RefSeq" id="WP_089210392.1">
    <property type="nucleotide sequence ID" value="NZ_FZOD01000033.1"/>
</dbReference>
<dbReference type="AlphaFoldDB" id="A0A239LM22"/>
<evidence type="ECO:0000256" key="4">
    <source>
        <dbReference type="ARBA" id="ARBA00022553"/>
    </source>
</evidence>
<evidence type="ECO:0000256" key="7">
    <source>
        <dbReference type="ARBA" id="ARBA00022777"/>
    </source>
</evidence>
<dbReference type="GO" id="GO:0005886">
    <property type="term" value="C:plasma membrane"/>
    <property type="evidence" value="ECO:0007669"/>
    <property type="project" value="UniProtKB-SubCell"/>
</dbReference>
<evidence type="ECO:0000256" key="6">
    <source>
        <dbReference type="ARBA" id="ARBA00022692"/>
    </source>
</evidence>
<dbReference type="SUPFAM" id="SSF55874">
    <property type="entry name" value="ATPase domain of HSP90 chaperone/DNA topoisomerase II/histidine kinase"/>
    <property type="match status" value="1"/>
</dbReference>
<evidence type="ECO:0000256" key="8">
    <source>
        <dbReference type="ARBA" id="ARBA00022989"/>
    </source>
</evidence>
<dbReference type="OrthoDB" id="9786919at2"/>
<dbReference type="SMART" id="SM00388">
    <property type="entry name" value="HisKA"/>
    <property type="match status" value="1"/>
</dbReference>
<dbReference type="CDD" id="cd00082">
    <property type="entry name" value="HisKA"/>
    <property type="match status" value="1"/>
</dbReference>
<feature type="domain" description="Histidine kinase" evidence="12">
    <location>
        <begin position="57"/>
        <end position="264"/>
    </location>
</feature>
<comment type="catalytic activity">
    <reaction evidence="1">
        <text>ATP + protein L-histidine = ADP + protein N-phospho-L-histidine.</text>
        <dbReference type="EC" id="2.7.13.3"/>
    </reaction>
</comment>
<accession>A0A239LM22</accession>
<keyword evidence="14" id="KW-1185">Reference proteome</keyword>
<dbReference type="PANTHER" id="PTHR45436">
    <property type="entry name" value="SENSOR HISTIDINE KINASE YKOH"/>
    <property type="match status" value="1"/>
</dbReference>
<organism evidence="13 14">
    <name type="scientific">Streptosporangium subroseum</name>
    <dbReference type="NCBI Taxonomy" id="106412"/>
    <lineage>
        <taxon>Bacteria</taxon>
        <taxon>Bacillati</taxon>
        <taxon>Actinomycetota</taxon>
        <taxon>Actinomycetes</taxon>
        <taxon>Streptosporangiales</taxon>
        <taxon>Streptosporangiaceae</taxon>
        <taxon>Streptosporangium</taxon>
    </lineage>
</organism>
<evidence type="ECO:0000313" key="13">
    <source>
        <dbReference type="EMBL" id="SNT30719.1"/>
    </source>
</evidence>
<name>A0A239LM22_9ACTN</name>
<dbReference type="InterPro" id="IPR005467">
    <property type="entry name" value="His_kinase_dom"/>
</dbReference>
<dbReference type="InterPro" id="IPR004358">
    <property type="entry name" value="Sig_transdc_His_kin-like_C"/>
</dbReference>
<dbReference type="InterPro" id="IPR003661">
    <property type="entry name" value="HisK_dim/P_dom"/>
</dbReference>
<keyword evidence="9" id="KW-0902">Two-component regulatory system</keyword>
<gene>
    <name evidence="13" type="ORF">SAMN05216276_103375</name>
</gene>
<keyword evidence="7 13" id="KW-0418">Kinase</keyword>
<dbReference type="InterPro" id="IPR003594">
    <property type="entry name" value="HATPase_dom"/>
</dbReference>
<evidence type="ECO:0000256" key="5">
    <source>
        <dbReference type="ARBA" id="ARBA00022679"/>
    </source>
</evidence>
<comment type="subcellular location">
    <subcellularLocation>
        <location evidence="2">Cell membrane</location>
    </subcellularLocation>
</comment>
<dbReference type="Proteomes" id="UP000198282">
    <property type="component" value="Unassembled WGS sequence"/>
</dbReference>
<dbReference type="Gene3D" id="1.10.287.130">
    <property type="match status" value="1"/>
</dbReference>
<evidence type="ECO:0000256" key="9">
    <source>
        <dbReference type="ARBA" id="ARBA00023012"/>
    </source>
</evidence>
<keyword evidence="10" id="KW-0472">Membrane</keyword>
<dbReference type="InterPro" id="IPR050428">
    <property type="entry name" value="TCS_sensor_his_kinase"/>
</dbReference>
<dbReference type="PRINTS" id="PR00344">
    <property type="entry name" value="BCTRLSENSOR"/>
</dbReference>
<dbReference type="GO" id="GO:0000155">
    <property type="term" value="F:phosphorelay sensor kinase activity"/>
    <property type="evidence" value="ECO:0007669"/>
    <property type="project" value="InterPro"/>
</dbReference>
<dbReference type="Pfam" id="PF00512">
    <property type="entry name" value="HisKA"/>
    <property type="match status" value="1"/>
</dbReference>
<keyword evidence="5" id="KW-0808">Transferase</keyword>
<evidence type="ECO:0000313" key="14">
    <source>
        <dbReference type="Proteomes" id="UP000198282"/>
    </source>
</evidence>
<dbReference type="PROSITE" id="PS50109">
    <property type="entry name" value="HIS_KIN"/>
    <property type="match status" value="1"/>
</dbReference>
<sequence>MTARNQPSTSFVAESVRPGAHPPCGCDHDQDALNRRLEAMTERLERTFRRERQFACDASHELCTPLAALRLELEEARLHPDDTDLASLLDRTLSNVGRLQTIVGDLLLLARPDAGTPAEPELMDLAELVRGELSRREDRHEVELRLDPEVMARGVRTQLGRVLGNLLDNAQRYAKSSVRVRVRRRRDIAELTVCDDGEGVARAERDRIFQPFTRLATCRSRSHGGTGLGLAIARDLAEANHGTLRAGPSPTQGACFVLQLPLSPTDPAGASIPIR</sequence>
<evidence type="ECO:0000259" key="12">
    <source>
        <dbReference type="PROSITE" id="PS50109"/>
    </source>
</evidence>
<evidence type="ECO:0000256" key="2">
    <source>
        <dbReference type="ARBA" id="ARBA00004236"/>
    </source>
</evidence>
<keyword evidence="6" id="KW-0812">Transmembrane</keyword>
<dbReference type="Pfam" id="PF02518">
    <property type="entry name" value="HATPase_c"/>
    <property type="match status" value="1"/>
</dbReference>
<dbReference type="EMBL" id="FZOD01000033">
    <property type="protein sequence ID" value="SNT30719.1"/>
    <property type="molecule type" value="Genomic_DNA"/>
</dbReference>
<dbReference type="EC" id="2.7.13.3" evidence="3"/>
<dbReference type="PANTHER" id="PTHR45436:SF5">
    <property type="entry name" value="SENSOR HISTIDINE KINASE TRCS"/>
    <property type="match status" value="1"/>
</dbReference>
<reference evidence="13 14" key="1">
    <citation type="submission" date="2017-06" db="EMBL/GenBank/DDBJ databases">
        <authorList>
            <person name="Kim H.J."/>
            <person name="Triplett B.A."/>
        </authorList>
    </citation>
    <scope>NUCLEOTIDE SEQUENCE [LARGE SCALE GENOMIC DNA]</scope>
    <source>
        <strain evidence="13 14">CGMCC 4.2132</strain>
    </source>
</reference>